<feature type="domain" description="Reverse transcriptase/retrotransposon-derived protein RNase H-like" evidence="1">
    <location>
        <begin position="14"/>
        <end position="91"/>
    </location>
</feature>
<dbReference type="Gene3D" id="3.10.20.370">
    <property type="match status" value="1"/>
</dbReference>
<sequence>MTYLLEKDTPSFFSDECLASFKILKKKLTEAPILLSSDWDLPFELMCDASYFAVGAVLGQRNDKYFRPIHYASKTLSDAQTHYTTTEKRVISRGAYKNSLIYKEKTKNIHDAKIKNQEFHIGDRVLLFNSKLKFFSGKLKSRWSDPFRVAEVFPYGTVVLSQPYGHNFKVNGHRIKHYFGGDIPAMDVPDLHLSPKDN</sequence>
<dbReference type="PANTHER" id="PTHR34072:SF44">
    <property type="entry name" value="RNA-DIRECTED DNA POLYMERASE"/>
    <property type="match status" value="1"/>
</dbReference>
<dbReference type="EMBL" id="BQNB010018525">
    <property type="protein sequence ID" value="GJT75385.1"/>
    <property type="molecule type" value="Genomic_DNA"/>
</dbReference>
<protein>
    <submittedName>
        <fullName evidence="2">Reverse transcriptase domain-containing protein</fullName>
    </submittedName>
</protein>
<comment type="caution">
    <text evidence="2">The sequence shown here is derived from an EMBL/GenBank/DDBJ whole genome shotgun (WGS) entry which is preliminary data.</text>
</comment>
<dbReference type="Proteomes" id="UP001151760">
    <property type="component" value="Unassembled WGS sequence"/>
</dbReference>
<dbReference type="PANTHER" id="PTHR34072">
    <property type="entry name" value="ENZYMATIC POLYPROTEIN-RELATED"/>
    <property type="match status" value="1"/>
</dbReference>
<evidence type="ECO:0000259" key="1">
    <source>
        <dbReference type="Pfam" id="PF17919"/>
    </source>
</evidence>
<dbReference type="GO" id="GO:0003964">
    <property type="term" value="F:RNA-directed DNA polymerase activity"/>
    <property type="evidence" value="ECO:0007669"/>
    <property type="project" value="UniProtKB-KW"/>
</dbReference>
<gene>
    <name evidence="2" type="ORF">Tco_1042110</name>
</gene>
<dbReference type="InterPro" id="IPR043502">
    <property type="entry name" value="DNA/RNA_pol_sf"/>
</dbReference>
<accession>A0ABQ5GIN7</accession>
<evidence type="ECO:0000313" key="3">
    <source>
        <dbReference type="Proteomes" id="UP001151760"/>
    </source>
</evidence>
<keyword evidence="2" id="KW-0808">Transferase</keyword>
<organism evidence="2 3">
    <name type="scientific">Tanacetum coccineum</name>
    <dbReference type="NCBI Taxonomy" id="301880"/>
    <lineage>
        <taxon>Eukaryota</taxon>
        <taxon>Viridiplantae</taxon>
        <taxon>Streptophyta</taxon>
        <taxon>Embryophyta</taxon>
        <taxon>Tracheophyta</taxon>
        <taxon>Spermatophyta</taxon>
        <taxon>Magnoliopsida</taxon>
        <taxon>eudicotyledons</taxon>
        <taxon>Gunneridae</taxon>
        <taxon>Pentapetalae</taxon>
        <taxon>asterids</taxon>
        <taxon>campanulids</taxon>
        <taxon>Asterales</taxon>
        <taxon>Asteraceae</taxon>
        <taxon>Asteroideae</taxon>
        <taxon>Anthemideae</taxon>
        <taxon>Anthemidinae</taxon>
        <taxon>Tanacetum</taxon>
    </lineage>
</organism>
<keyword evidence="3" id="KW-1185">Reference proteome</keyword>
<evidence type="ECO:0000313" key="2">
    <source>
        <dbReference type="EMBL" id="GJT75385.1"/>
    </source>
</evidence>
<reference evidence="2" key="2">
    <citation type="submission" date="2022-01" db="EMBL/GenBank/DDBJ databases">
        <authorList>
            <person name="Yamashiro T."/>
            <person name="Shiraishi A."/>
            <person name="Satake H."/>
            <person name="Nakayama K."/>
        </authorList>
    </citation>
    <scope>NUCLEOTIDE SEQUENCE</scope>
</reference>
<reference evidence="2" key="1">
    <citation type="journal article" date="2022" name="Int. J. Mol. Sci.">
        <title>Draft Genome of Tanacetum Coccineum: Genomic Comparison of Closely Related Tanacetum-Family Plants.</title>
        <authorList>
            <person name="Yamashiro T."/>
            <person name="Shiraishi A."/>
            <person name="Nakayama K."/>
            <person name="Satake H."/>
        </authorList>
    </citation>
    <scope>NUCLEOTIDE SEQUENCE</scope>
</reference>
<keyword evidence="2" id="KW-0695">RNA-directed DNA polymerase</keyword>
<dbReference type="Pfam" id="PF17919">
    <property type="entry name" value="RT_RNaseH_2"/>
    <property type="match status" value="1"/>
</dbReference>
<keyword evidence="2" id="KW-0548">Nucleotidyltransferase</keyword>
<name>A0ABQ5GIN7_9ASTR</name>
<proteinExistence type="predicted"/>
<dbReference type="SUPFAM" id="SSF56672">
    <property type="entry name" value="DNA/RNA polymerases"/>
    <property type="match status" value="1"/>
</dbReference>
<dbReference type="InterPro" id="IPR041577">
    <property type="entry name" value="RT_RNaseH_2"/>
</dbReference>